<protein>
    <submittedName>
        <fullName evidence="2">Uncharacterized protein</fullName>
    </submittedName>
</protein>
<gene>
    <name evidence="2" type="ORF">NCTC12965_03051</name>
</gene>
<organism evidence="2">
    <name type="scientific">Serratia fonticola</name>
    <dbReference type="NCBI Taxonomy" id="47917"/>
    <lineage>
        <taxon>Bacteria</taxon>
        <taxon>Pseudomonadati</taxon>
        <taxon>Pseudomonadota</taxon>
        <taxon>Gammaproteobacteria</taxon>
        <taxon>Enterobacterales</taxon>
        <taxon>Yersiniaceae</taxon>
        <taxon>Serratia</taxon>
    </lineage>
</organism>
<name>A0A4U9UB19_SERFO</name>
<feature type="transmembrane region" description="Helical" evidence="1">
    <location>
        <begin position="12"/>
        <end position="34"/>
    </location>
</feature>
<reference evidence="2" key="1">
    <citation type="submission" date="2019-05" db="EMBL/GenBank/DDBJ databases">
        <authorList>
            <consortium name="Pathogen Informatics"/>
        </authorList>
    </citation>
    <scope>NUCLEOTIDE SEQUENCE [LARGE SCALE GENOMIC DNA]</scope>
    <source>
        <strain evidence="2">NCTC12965</strain>
    </source>
</reference>
<evidence type="ECO:0000256" key="1">
    <source>
        <dbReference type="SAM" id="Phobius"/>
    </source>
</evidence>
<keyword evidence="1" id="KW-1133">Transmembrane helix</keyword>
<proteinExistence type="predicted"/>
<dbReference type="EMBL" id="CABEEZ010000067">
    <property type="protein sequence ID" value="VTR30350.1"/>
    <property type="molecule type" value="Genomic_DNA"/>
</dbReference>
<keyword evidence="1" id="KW-0472">Membrane</keyword>
<dbReference type="AlphaFoldDB" id="A0A4U9UB19"/>
<sequence>MPEKLIKKAMVMPILTLVIVLGIIIGPGFTILATSNSVQVDWLL</sequence>
<accession>A0A4U9UB19</accession>
<evidence type="ECO:0000313" key="2">
    <source>
        <dbReference type="EMBL" id="VTR30350.1"/>
    </source>
</evidence>
<keyword evidence="1" id="KW-0812">Transmembrane</keyword>